<dbReference type="GeneID" id="9048310"/>
<evidence type="ECO:0000313" key="2">
    <source>
        <dbReference type="Proteomes" id="UP000007800"/>
    </source>
</evidence>
<accession>C5LKK0</accession>
<dbReference type="RefSeq" id="XP_002770951.1">
    <property type="nucleotide sequence ID" value="XM_002770905.1"/>
</dbReference>
<keyword evidence="2" id="KW-1185">Reference proteome</keyword>
<evidence type="ECO:0000313" key="1">
    <source>
        <dbReference type="EMBL" id="EER02767.1"/>
    </source>
</evidence>
<dbReference type="EMBL" id="GG682823">
    <property type="protein sequence ID" value="EER02767.1"/>
    <property type="molecule type" value="Genomic_DNA"/>
</dbReference>
<gene>
    <name evidence="1" type="ORF">Pmar_PMAR003240</name>
</gene>
<protein>
    <submittedName>
        <fullName evidence="1">Uncharacterized protein</fullName>
    </submittedName>
</protein>
<organism evidence="2">
    <name type="scientific">Perkinsus marinus (strain ATCC 50983 / TXsc)</name>
    <dbReference type="NCBI Taxonomy" id="423536"/>
    <lineage>
        <taxon>Eukaryota</taxon>
        <taxon>Sar</taxon>
        <taxon>Alveolata</taxon>
        <taxon>Perkinsozoa</taxon>
        <taxon>Perkinsea</taxon>
        <taxon>Perkinsida</taxon>
        <taxon>Perkinsidae</taxon>
        <taxon>Perkinsus</taxon>
    </lineage>
</organism>
<reference evidence="1 2" key="1">
    <citation type="submission" date="2008-07" db="EMBL/GenBank/DDBJ databases">
        <authorList>
            <person name="El-Sayed N."/>
            <person name="Caler E."/>
            <person name="Inman J."/>
            <person name="Amedeo P."/>
            <person name="Hass B."/>
            <person name="Wortman J."/>
        </authorList>
    </citation>
    <scope>NUCLEOTIDE SEQUENCE [LARGE SCALE GENOMIC DNA]</scope>
    <source>
        <strain evidence="2">ATCC 50983 / TXsc</strain>
    </source>
</reference>
<dbReference type="InParanoid" id="C5LKK0"/>
<dbReference type="AlphaFoldDB" id="C5LKK0"/>
<sequence>MDGSFQLIYEASTMVIRQSAAGALDLSHTMVPLGRVSEIGPAGSDQYLRRAPNSHGIDAEADSVNSDDFEMNTTAKSSGAHLTYLRDIIVGINVTGGKSEIKLGANSTVSPGVPPRSQLDVCRTGVLEIDARSA</sequence>
<dbReference type="Proteomes" id="UP000007800">
    <property type="component" value="Unassembled WGS sequence"/>
</dbReference>
<proteinExistence type="predicted"/>
<name>C5LKK0_PERM5</name>